<evidence type="ECO:0000313" key="2">
    <source>
        <dbReference type="Proteomes" id="UP000029224"/>
    </source>
</evidence>
<reference evidence="1 2" key="1">
    <citation type="submission" date="2014-09" db="EMBL/GenBank/DDBJ databases">
        <title>Vibrio maritimus JCM 19240. (C210) whole genome shotgun sequence.</title>
        <authorList>
            <person name="Sawabe T."/>
            <person name="Meirelles P."/>
            <person name="Nakanishi M."/>
            <person name="Sayaka M."/>
            <person name="Hattori M."/>
            <person name="Ohkuma M."/>
        </authorList>
    </citation>
    <scope>NUCLEOTIDE SEQUENCE [LARGE SCALE GENOMIC DNA]</scope>
    <source>
        <strain evidence="1 2">JCM 19240</strain>
    </source>
</reference>
<organism evidence="1 2">
    <name type="scientific">Vibrio maritimus</name>
    <dbReference type="NCBI Taxonomy" id="990268"/>
    <lineage>
        <taxon>Bacteria</taxon>
        <taxon>Pseudomonadati</taxon>
        <taxon>Pseudomonadota</taxon>
        <taxon>Gammaproteobacteria</taxon>
        <taxon>Vibrionales</taxon>
        <taxon>Vibrionaceae</taxon>
        <taxon>Vibrio</taxon>
    </lineage>
</organism>
<dbReference type="NCBIfam" id="TIGR01965">
    <property type="entry name" value="VCBS_repeat"/>
    <property type="match status" value="1"/>
</dbReference>
<sequence length="117" mass="12521">MSEQSNTVNEDDAIFHGKMGATDADGDSLSYVISKSIDGLTFHSDGSYTFDPSHTSYQHLAKGDTQVVTTMVTVTDKAGGSHREQLKFTITGTNDLPVMAGQSQSVKEDGAVSMAKW</sequence>
<proteinExistence type="predicted"/>
<dbReference type="EMBL" id="BBMT01000029">
    <property type="protein sequence ID" value="GAL38195.1"/>
    <property type="molecule type" value="Genomic_DNA"/>
</dbReference>
<keyword evidence="2" id="KW-1185">Reference proteome</keyword>
<dbReference type="InterPro" id="IPR013783">
    <property type="entry name" value="Ig-like_fold"/>
</dbReference>
<comment type="caution">
    <text evidence="1">The sequence shown here is derived from an EMBL/GenBank/DDBJ whole genome shotgun (WGS) entry which is preliminary data.</text>
</comment>
<dbReference type="InterPro" id="IPR010221">
    <property type="entry name" value="VCBS_dom"/>
</dbReference>
<name>A0A090TE41_9VIBR</name>
<protein>
    <submittedName>
        <fullName evidence="1">T1SS secreted agglutinin RTX</fullName>
    </submittedName>
</protein>
<dbReference type="Pfam" id="PF17963">
    <property type="entry name" value="Big_9"/>
    <property type="match status" value="1"/>
</dbReference>
<gene>
    <name evidence="1" type="ORF">JCM19240_57</name>
</gene>
<reference evidence="1 2" key="2">
    <citation type="submission" date="2014-09" db="EMBL/GenBank/DDBJ databases">
        <authorList>
            <consortium name="NBRP consortium"/>
            <person name="Sawabe T."/>
            <person name="Meirelles P."/>
            <person name="Nakanishi M."/>
            <person name="Sayaka M."/>
            <person name="Hattori M."/>
            <person name="Ohkuma M."/>
        </authorList>
    </citation>
    <scope>NUCLEOTIDE SEQUENCE [LARGE SCALE GENOMIC DNA]</scope>
    <source>
        <strain evidence="1 2">JCM 19240</strain>
    </source>
</reference>
<dbReference type="AlphaFoldDB" id="A0A090TE41"/>
<dbReference type="Gene3D" id="2.60.40.10">
    <property type="entry name" value="Immunoglobulins"/>
    <property type="match status" value="1"/>
</dbReference>
<evidence type="ECO:0000313" key="1">
    <source>
        <dbReference type="EMBL" id="GAL38195.1"/>
    </source>
</evidence>
<accession>A0A090TE41</accession>
<dbReference type="Proteomes" id="UP000029224">
    <property type="component" value="Unassembled WGS sequence"/>
</dbReference>